<gene>
    <name evidence="1" type="ORF">POL58_50120</name>
</gene>
<comment type="caution">
    <text evidence="1">The sequence shown here is derived from an EMBL/GenBank/DDBJ whole genome shotgun (WGS) entry which is preliminary data.</text>
</comment>
<dbReference type="Gene3D" id="1.25.40.10">
    <property type="entry name" value="Tetratricopeptide repeat domain"/>
    <property type="match status" value="1"/>
</dbReference>
<proteinExistence type="predicted"/>
<evidence type="ECO:0008006" key="3">
    <source>
        <dbReference type="Google" id="ProtNLM"/>
    </source>
</evidence>
<dbReference type="InterPro" id="IPR011990">
    <property type="entry name" value="TPR-like_helical_dom_sf"/>
</dbReference>
<evidence type="ECO:0000313" key="1">
    <source>
        <dbReference type="EMBL" id="MDC0675988.1"/>
    </source>
</evidence>
<evidence type="ECO:0000313" key="2">
    <source>
        <dbReference type="Proteomes" id="UP001217838"/>
    </source>
</evidence>
<dbReference type="EMBL" id="JAQNDN010000028">
    <property type="protein sequence ID" value="MDC0675988.1"/>
    <property type="molecule type" value="Genomic_DNA"/>
</dbReference>
<reference evidence="1 2" key="1">
    <citation type="submission" date="2022-11" db="EMBL/GenBank/DDBJ databases">
        <title>Minimal conservation of predation-associated metabolite biosynthetic gene clusters underscores biosynthetic potential of Myxococcota including descriptions for ten novel species: Archangium lansinium sp. nov., Myxococcus landrumus sp. nov., Nannocystis bai.</title>
        <authorList>
            <person name="Ahearne A."/>
            <person name="Stevens C."/>
            <person name="Dowd S."/>
        </authorList>
    </citation>
    <scope>NUCLEOTIDE SEQUENCE [LARGE SCALE GENOMIC DNA]</scope>
    <source>
        <strain evidence="1 2">NCELM</strain>
    </source>
</reference>
<dbReference type="RefSeq" id="WP_272011685.1">
    <property type="nucleotide sequence ID" value="NZ_JAQNDN010000028.1"/>
</dbReference>
<name>A0ABT5BPB6_9BACT</name>
<protein>
    <recommendedName>
        <fullName evidence="3">Lipoprotein</fullName>
    </recommendedName>
</protein>
<sequence>MHPTLRRRILLVFLSAVPLAGCTLMKKIFRPEQARLEEYSAKRRAEVAEHPDGACPTAEICKDRCEILERALDCYKTGKAALRGVDVHYEGGWRAEKVAGSTDDYKVTHEEDSDEHVSLMPLARESFERACKANHAESCRLSGDLIVKYKPEVAATFYRKACDLKDEPACAKTAGTQ</sequence>
<dbReference type="Proteomes" id="UP001217838">
    <property type="component" value="Unassembled WGS sequence"/>
</dbReference>
<keyword evidence="2" id="KW-1185">Reference proteome</keyword>
<accession>A0ABT5BPB6</accession>
<dbReference type="SUPFAM" id="SSF81901">
    <property type="entry name" value="HCP-like"/>
    <property type="match status" value="1"/>
</dbReference>
<organism evidence="1 2">
    <name type="scientific">Nannocystis radixulma</name>
    <dbReference type="NCBI Taxonomy" id="2995305"/>
    <lineage>
        <taxon>Bacteria</taxon>
        <taxon>Pseudomonadati</taxon>
        <taxon>Myxococcota</taxon>
        <taxon>Polyangia</taxon>
        <taxon>Nannocystales</taxon>
        <taxon>Nannocystaceae</taxon>
        <taxon>Nannocystis</taxon>
    </lineage>
</organism>